<name>A0ACC2UT33_9FUNG</name>
<accession>A0ACC2UT33</accession>
<keyword evidence="2" id="KW-1185">Reference proteome</keyword>
<comment type="caution">
    <text evidence="1">The sequence shown here is derived from an EMBL/GenBank/DDBJ whole genome shotgun (WGS) entry which is preliminary data.</text>
</comment>
<protein>
    <submittedName>
        <fullName evidence="1">Uncharacterized protein</fullName>
    </submittedName>
</protein>
<sequence>MPPAQDFRLVNQIVPHTESWCPLATAMNYIVRIASIIYMAFQDWPTSPVGVQLDSGMGHDKIHSFISAKNLLIC</sequence>
<evidence type="ECO:0000313" key="1">
    <source>
        <dbReference type="EMBL" id="KAJ9089651.1"/>
    </source>
</evidence>
<organism evidence="1 2">
    <name type="scientific">Entomophthora muscae</name>
    <dbReference type="NCBI Taxonomy" id="34485"/>
    <lineage>
        <taxon>Eukaryota</taxon>
        <taxon>Fungi</taxon>
        <taxon>Fungi incertae sedis</taxon>
        <taxon>Zoopagomycota</taxon>
        <taxon>Entomophthoromycotina</taxon>
        <taxon>Entomophthoromycetes</taxon>
        <taxon>Entomophthorales</taxon>
        <taxon>Entomophthoraceae</taxon>
        <taxon>Entomophthora</taxon>
    </lineage>
</organism>
<proteinExistence type="predicted"/>
<gene>
    <name evidence="1" type="ORF">DSO57_1010601</name>
</gene>
<evidence type="ECO:0000313" key="2">
    <source>
        <dbReference type="Proteomes" id="UP001165960"/>
    </source>
</evidence>
<dbReference type="EMBL" id="QTSX02000035">
    <property type="protein sequence ID" value="KAJ9089651.1"/>
    <property type="molecule type" value="Genomic_DNA"/>
</dbReference>
<reference evidence="1" key="1">
    <citation type="submission" date="2022-04" db="EMBL/GenBank/DDBJ databases">
        <title>Genome of the entomopathogenic fungus Entomophthora muscae.</title>
        <authorList>
            <person name="Elya C."/>
            <person name="Lovett B.R."/>
            <person name="Lee E."/>
            <person name="Macias A.M."/>
            <person name="Hajek A.E."/>
            <person name="De Bivort B.L."/>
            <person name="Kasson M.T."/>
            <person name="De Fine Licht H.H."/>
            <person name="Stajich J.E."/>
        </authorList>
    </citation>
    <scope>NUCLEOTIDE SEQUENCE</scope>
    <source>
        <strain evidence="1">Berkeley</strain>
    </source>
</reference>
<dbReference type="Proteomes" id="UP001165960">
    <property type="component" value="Unassembled WGS sequence"/>
</dbReference>